<dbReference type="Gene3D" id="3.30.450.40">
    <property type="match status" value="1"/>
</dbReference>
<organism evidence="2 3">
    <name type="scientific">Paraburkholderia acidisoli</name>
    <dbReference type="NCBI Taxonomy" id="2571748"/>
    <lineage>
        <taxon>Bacteria</taxon>
        <taxon>Pseudomonadati</taxon>
        <taxon>Pseudomonadota</taxon>
        <taxon>Betaproteobacteria</taxon>
        <taxon>Burkholderiales</taxon>
        <taxon>Burkholderiaceae</taxon>
        <taxon>Paraburkholderia</taxon>
    </lineage>
</organism>
<protein>
    <submittedName>
        <fullName evidence="2">GAF domain-containing protein</fullName>
    </submittedName>
</protein>
<dbReference type="KEGG" id="pacs:FAZ98_30280"/>
<evidence type="ECO:0000259" key="1">
    <source>
        <dbReference type="Pfam" id="PF13185"/>
    </source>
</evidence>
<dbReference type="EMBL" id="CP046916">
    <property type="protein sequence ID" value="QGZ66107.1"/>
    <property type="molecule type" value="Genomic_DNA"/>
</dbReference>
<proteinExistence type="predicted"/>
<dbReference type="InterPro" id="IPR003018">
    <property type="entry name" value="GAF"/>
</dbReference>
<dbReference type="AlphaFoldDB" id="A0A7Z2GQG7"/>
<keyword evidence="3" id="KW-1185">Reference proteome</keyword>
<sequence>MHSPLSTDTDLQPRALELADLTHLARSIRLPAQPAAIFRDVQEVAAATIGMRLFTIMAYDAEHEEVERLYSNMPDVYPNGGRKKKRGTPWAQRILADLKPFRAATQDDLRDAFDDHAVMTSMGLGSILNIPIAFDGRCIGTMNLTHVEGWYTARHEELGILLGAFLAPALVAHRGAQH</sequence>
<accession>A0A7Z2GQG7</accession>
<feature type="domain" description="GAF" evidence="1">
    <location>
        <begin position="34"/>
        <end position="170"/>
    </location>
</feature>
<dbReference type="Pfam" id="PF13185">
    <property type="entry name" value="GAF_2"/>
    <property type="match status" value="1"/>
</dbReference>
<gene>
    <name evidence="2" type="ORF">FAZ98_30280</name>
</gene>
<name>A0A7Z2GQG7_9BURK</name>
<dbReference type="InterPro" id="IPR029016">
    <property type="entry name" value="GAF-like_dom_sf"/>
</dbReference>
<evidence type="ECO:0000313" key="3">
    <source>
        <dbReference type="Proteomes" id="UP000433577"/>
    </source>
</evidence>
<evidence type="ECO:0000313" key="2">
    <source>
        <dbReference type="EMBL" id="QGZ66107.1"/>
    </source>
</evidence>
<dbReference type="OrthoDB" id="9022072at2"/>
<dbReference type="Proteomes" id="UP000433577">
    <property type="component" value="Chromosome 4"/>
</dbReference>
<dbReference type="RefSeq" id="WP_158957230.1">
    <property type="nucleotide sequence ID" value="NZ_CP046916.1"/>
</dbReference>
<reference evidence="2 3" key="1">
    <citation type="submission" date="2019-12" db="EMBL/GenBank/DDBJ databases">
        <title>Paraburkholderia acidiphila 7Q-K02 sp. nov and Paraburkholderia acidisoli DHF22 sp. nov., two strains isolated from forest soil.</title>
        <authorList>
            <person name="Gao Z."/>
            <person name="Qiu L."/>
        </authorList>
    </citation>
    <scope>NUCLEOTIDE SEQUENCE [LARGE SCALE GENOMIC DNA]</scope>
    <source>
        <strain evidence="2 3">DHF22</strain>
    </source>
</reference>
<dbReference type="SUPFAM" id="SSF55781">
    <property type="entry name" value="GAF domain-like"/>
    <property type="match status" value="1"/>
</dbReference>